<keyword evidence="2" id="KW-1185">Reference proteome</keyword>
<dbReference type="EMBL" id="QNRT01000010">
    <property type="protein sequence ID" value="RBP47115.1"/>
    <property type="molecule type" value="Genomic_DNA"/>
</dbReference>
<organism evidence="1 2">
    <name type="scientific">Arenicella xantha</name>
    <dbReference type="NCBI Taxonomy" id="644221"/>
    <lineage>
        <taxon>Bacteria</taxon>
        <taxon>Pseudomonadati</taxon>
        <taxon>Pseudomonadota</taxon>
        <taxon>Gammaproteobacteria</taxon>
        <taxon>Arenicellales</taxon>
        <taxon>Arenicellaceae</taxon>
        <taxon>Arenicella</taxon>
    </lineage>
</organism>
<accession>A0A395JHX6</accession>
<evidence type="ECO:0000313" key="2">
    <source>
        <dbReference type="Proteomes" id="UP000253083"/>
    </source>
</evidence>
<protein>
    <submittedName>
        <fullName evidence="1">Uncharacterized protein</fullName>
    </submittedName>
</protein>
<dbReference type="InParanoid" id="A0A395JHX6"/>
<sequence length="136" mass="15184">MSSNFWLELGLALALLAGGITLVHQYKFGAIRRLRAKWLRNAMLPTLKQLLNELATQSYSDASEGYRLLRLRADLEEDYQRASVLFDEERVVLAEFLSGMSNLVARADSGLATSRDLDAVLLVGQRALLEISEINS</sequence>
<dbReference type="AlphaFoldDB" id="A0A395JHX6"/>
<dbReference type="Proteomes" id="UP000253083">
    <property type="component" value="Unassembled WGS sequence"/>
</dbReference>
<comment type="caution">
    <text evidence="1">The sequence shown here is derived from an EMBL/GenBank/DDBJ whole genome shotgun (WGS) entry which is preliminary data.</text>
</comment>
<name>A0A395JHX6_9GAMM</name>
<dbReference type="RefSeq" id="WP_113955997.1">
    <property type="nucleotide sequence ID" value="NZ_QNRT01000010.1"/>
</dbReference>
<proteinExistence type="predicted"/>
<reference evidence="1 2" key="1">
    <citation type="submission" date="2018-06" db="EMBL/GenBank/DDBJ databases">
        <title>Genomic Encyclopedia of Type Strains, Phase IV (KMG-IV): sequencing the most valuable type-strain genomes for metagenomic binning, comparative biology and taxonomic classification.</title>
        <authorList>
            <person name="Goeker M."/>
        </authorList>
    </citation>
    <scope>NUCLEOTIDE SEQUENCE [LARGE SCALE GENOMIC DNA]</scope>
    <source>
        <strain evidence="1 2">DSM 24032</strain>
    </source>
</reference>
<evidence type="ECO:0000313" key="1">
    <source>
        <dbReference type="EMBL" id="RBP47115.1"/>
    </source>
</evidence>
<gene>
    <name evidence="1" type="ORF">DFR28_11078</name>
</gene>